<comment type="caution">
    <text evidence="2">The sequence shown here is derived from an EMBL/GenBank/DDBJ whole genome shotgun (WGS) entry which is preliminary data.</text>
</comment>
<protein>
    <submittedName>
        <fullName evidence="2">Uncharacterized protein</fullName>
    </submittedName>
</protein>
<feature type="compositionally biased region" description="Acidic residues" evidence="1">
    <location>
        <begin position="163"/>
        <end position="172"/>
    </location>
</feature>
<organism evidence="2 3">
    <name type="scientific">Roridomyces roridus</name>
    <dbReference type="NCBI Taxonomy" id="1738132"/>
    <lineage>
        <taxon>Eukaryota</taxon>
        <taxon>Fungi</taxon>
        <taxon>Dikarya</taxon>
        <taxon>Basidiomycota</taxon>
        <taxon>Agaricomycotina</taxon>
        <taxon>Agaricomycetes</taxon>
        <taxon>Agaricomycetidae</taxon>
        <taxon>Agaricales</taxon>
        <taxon>Marasmiineae</taxon>
        <taxon>Mycenaceae</taxon>
        <taxon>Roridomyces</taxon>
    </lineage>
</organism>
<proteinExistence type="predicted"/>
<gene>
    <name evidence="2" type="ORF">FB45DRAFT_880227</name>
</gene>
<evidence type="ECO:0000313" key="3">
    <source>
        <dbReference type="Proteomes" id="UP001221142"/>
    </source>
</evidence>
<reference evidence="2" key="1">
    <citation type="submission" date="2023-03" db="EMBL/GenBank/DDBJ databases">
        <title>Massive genome expansion in bonnet fungi (Mycena s.s.) driven by repeated elements and novel gene families across ecological guilds.</title>
        <authorList>
            <consortium name="Lawrence Berkeley National Laboratory"/>
            <person name="Harder C.B."/>
            <person name="Miyauchi S."/>
            <person name="Viragh M."/>
            <person name="Kuo A."/>
            <person name="Thoen E."/>
            <person name="Andreopoulos B."/>
            <person name="Lu D."/>
            <person name="Skrede I."/>
            <person name="Drula E."/>
            <person name="Henrissat B."/>
            <person name="Morin E."/>
            <person name="Kohler A."/>
            <person name="Barry K."/>
            <person name="LaButti K."/>
            <person name="Morin E."/>
            <person name="Salamov A."/>
            <person name="Lipzen A."/>
            <person name="Mereny Z."/>
            <person name="Hegedus B."/>
            <person name="Baldrian P."/>
            <person name="Stursova M."/>
            <person name="Weitz H."/>
            <person name="Taylor A."/>
            <person name="Grigoriev I.V."/>
            <person name="Nagy L.G."/>
            <person name="Martin F."/>
            <person name="Kauserud H."/>
        </authorList>
    </citation>
    <scope>NUCLEOTIDE SEQUENCE</scope>
    <source>
        <strain evidence="2">9284</strain>
    </source>
</reference>
<name>A0AAD7AYS0_9AGAR</name>
<evidence type="ECO:0000256" key="1">
    <source>
        <dbReference type="SAM" id="MobiDB-lite"/>
    </source>
</evidence>
<evidence type="ECO:0000313" key="2">
    <source>
        <dbReference type="EMBL" id="KAJ7604734.1"/>
    </source>
</evidence>
<dbReference type="Proteomes" id="UP001221142">
    <property type="component" value="Unassembled WGS sequence"/>
</dbReference>
<sequence>MRCSITASQLSLMSAQQGSQTTRDFYQELQTMVRKLPGITERHLRGLNPEDTKLERLVEWALRFERSQSIIDVQASSSDSSEVGLALDSHSTREASQSNELKPAAANKPEKEAISNAWRVGWCCQVVVVRVQQPIRSEALYLSPMSMGKQRRVSKAQETSNSEAEENDDESSGQEVIAASNNDGGSSYRMPAALMISCPDAICNLLFNCG</sequence>
<keyword evidence="3" id="KW-1185">Reference proteome</keyword>
<feature type="region of interest" description="Disordered" evidence="1">
    <location>
        <begin position="81"/>
        <end position="109"/>
    </location>
</feature>
<dbReference type="EMBL" id="JARKIF010000093">
    <property type="protein sequence ID" value="KAJ7604734.1"/>
    <property type="molecule type" value="Genomic_DNA"/>
</dbReference>
<feature type="region of interest" description="Disordered" evidence="1">
    <location>
        <begin position="148"/>
        <end position="182"/>
    </location>
</feature>
<accession>A0AAD7AYS0</accession>
<dbReference type="AlphaFoldDB" id="A0AAD7AYS0"/>